<comment type="caution">
    <text evidence="2">The sequence shown here is derived from an EMBL/GenBank/DDBJ whole genome shotgun (WGS) entry which is preliminary data.</text>
</comment>
<accession>A0A4R5U2S7</accession>
<protein>
    <submittedName>
        <fullName evidence="2">DUF2975 domain-containing protein</fullName>
    </submittedName>
</protein>
<dbReference type="RefSeq" id="WP_133402394.1">
    <property type="nucleotide sequence ID" value="NZ_SMTK01000001.1"/>
</dbReference>
<dbReference type="Pfam" id="PF11188">
    <property type="entry name" value="DUF2975"/>
    <property type="match status" value="1"/>
</dbReference>
<organism evidence="2 3">
    <name type="scientific">Arthrobacter crusticola</name>
    <dbReference type="NCBI Taxonomy" id="2547960"/>
    <lineage>
        <taxon>Bacteria</taxon>
        <taxon>Bacillati</taxon>
        <taxon>Actinomycetota</taxon>
        <taxon>Actinomycetes</taxon>
        <taxon>Micrococcales</taxon>
        <taxon>Micrococcaceae</taxon>
        <taxon>Arthrobacter</taxon>
    </lineage>
</organism>
<feature type="transmembrane region" description="Helical" evidence="1">
    <location>
        <begin position="48"/>
        <end position="75"/>
    </location>
</feature>
<dbReference type="InterPro" id="IPR021354">
    <property type="entry name" value="DUF2975"/>
</dbReference>
<feature type="transmembrane region" description="Helical" evidence="1">
    <location>
        <begin position="119"/>
        <end position="137"/>
    </location>
</feature>
<sequence>MTTQEALPLRFFLGVLVLAAVLVQLVAIPGAGASYARAYPKVAQLAPPYVTALVAAFIALELALLAAWKLVSAVVAGRAMISRSTRWAGIMAASLMVTALIGAGVSVHAGSVARVGGPAMLFGLLFSLALVPAAFALRRWVMGWLQNDAPARVPQ</sequence>
<evidence type="ECO:0000313" key="3">
    <source>
        <dbReference type="Proteomes" id="UP000295411"/>
    </source>
</evidence>
<keyword evidence="1" id="KW-1133">Transmembrane helix</keyword>
<feature type="transmembrane region" description="Helical" evidence="1">
    <location>
        <begin position="87"/>
        <end position="107"/>
    </location>
</feature>
<dbReference type="OrthoDB" id="4953770at2"/>
<proteinExistence type="predicted"/>
<name>A0A4R5U2S7_9MICC</name>
<keyword evidence="3" id="KW-1185">Reference proteome</keyword>
<dbReference type="Proteomes" id="UP000295411">
    <property type="component" value="Unassembled WGS sequence"/>
</dbReference>
<keyword evidence="1" id="KW-0472">Membrane</keyword>
<reference evidence="2 3" key="1">
    <citation type="submission" date="2019-03" db="EMBL/GenBank/DDBJ databases">
        <title>Arthrobacter sp. nov., an bacterium isolated from biocrust in Mu Us Desert.</title>
        <authorList>
            <person name="Lixiong L."/>
        </authorList>
    </citation>
    <scope>NUCLEOTIDE SEQUENCE [LARGE SCALE GENOMIC DNA]</scope>
    <source>
        <strain evidence="2 3">SLN-3</strain>
    </source>
</reference>
<evidence type="ECO:0000256" key="1">
    <source>
        <dbReference type="SAM" id="Phobius"/>
    </source>
</evidence>
<dbReference type="AlphaFoldDB" id="A0A4R5U2S7"/>
<dbReference type="EMBL" id="SMTK01000001">
    <property type="protein sequence ID" value="TDK27981.1"/>
    <property type="molecule type" value="Genomic_DNA"/>
</dbReference>
<evidence type="ECO:0000313" key="2">
    <source>
        <dbReference type="EMBL" id="TDK27981.1"/>
    </source>
</evidence>
<keyword evidence="1" id="KW-0812">Transmembrane</keyword>
<gene>
    <name evidence="2" type="ORF">E2F48_02430</name>
</gene>